<accession>A0AAN8P7R3</accession>
<evidence type="ECO:0000313" key="2">
    <source>
        <dbReference type="Proteomes" id="UP001347796"/>
    </source>
</evidence>
<evidence type="ECO:0000313" key="1">
    <source>
        <dbReference type="EMBL" id="KAK6169754.1"/>
    </source>
</evidence>
<dbReference type="AlphaFoldDB" id="A0AAN8P7R3"/>
<dbReference type="Proteomes" id="UP001347796">
    <property type="component" value="Unassembled WGS sequence"/>
</dbReference>
<sequence length="158" mass="17729">MRNRLNSDVVWKLLVMDNSTIFSELLNEPLNELLYEKQKPNDNSPTAALGVEAMDIGTETIHNEPFNEPLNDPLNELLNELLYEKRKPNNNSPTVALGVEAMNIDTETVHNEPLYEQQKPNNSPTAVLGVEAMAMYIDCPQRTASTSQTEAQQETVCL</sequence>
<organism evidence="1 2">
    <name type="scientific">Patella caerulea</name>
    <name type="common">Rayed Mediterranean limpet</name>
    <dbReference type="NCBI Taxonomy" id="87958"/>
    <lineage>
        <taxon>Eukaryota</taxon>
        <taxon>Metazoa</taxon>
        <taxon>Spiralia</taxon>
        <taxon>Lophotrochozoa</taxon>
        <taxon>Mollusca</taxon>
        <taxon>Gastropoda</taxon>
        <taxon>Patellogastropoda</taxon>
        <taxon>Patelloidea</taxon>
        <taxon>Patellidae</taxon>
        <taxon>Patella</taxon>
    </lineage>
</organism>
<comment type="caution">
    <text evidence="1">The sequence shown here is derived from an EMBL/GenBank/DDBJ whole genome shotgun (WGS) entry which is preliminary data.</text>
</comment>
<reference evidence="1 2" key="1">
    <citation type="submission" date="2024-01" db="EMBL/GenBank/DDBJ databases">
        <title>The genome of the rayed Mediterranean limpet Patella caerulea (Linnaeus, 1758).</title>
        <authorList>
            <person name="Anh-Thu Weber A."/>
            <person name="Halstead-Nussloch G."/>
        </authorList>
    </citation>
    <scope>NUCLEOTIDE SEQUENCE [LARGE SCALE GENOMIC DNA]</scope>
    <source>
        <strain evidence="1">AATW-2023a</strain>
        <tissue evidence="1">Whole specimen</tissue>
    </source>
</reference>
<keyword evidence="2" id="KW-1185">Reference proteome</keyword>
<proteinExistence type="predicted"/>
<gene>
    <name evidence="1" type="ORF">SNE40_020743</name>
</gene>
<name>A0AAN8P7R3_PATCE</name>
<protein>
    <submittedName>
        <fullName evidence="1">Uncharacterized protein</fullName>
    </submittedName>
</protein>
<dbReference type="EMBL" id="JAZGQO010000015">
    <property type="protein sequence ID" value="KAK6169754.1"/>
    <property type="molecule type" value="Genomic_DNA"/>
</dbReference>